<sequence>MIGNDGLNDNLIRARLLQRIGPITARIGQVRRMLNTTLVDFREIWQLVAGFDIDKDSSEAMYKLIEKVGQEIDKMLKLIDQNGGNYYRDKQPFEDAKNELLLVMTSSYAKTSQKKRMAQILKIVPTLWATASTDMLQNVVNDLLGPSNHFYGFTFLIEFGRQLHSANVLIYEGILNDSTLNNENKDKIKAPFNQMIAKAVQLFEDWKNIKINQLEIIGIRLRREMNNQWEQNWAAFMEVGVTIKRKQLIDNLLQIQNVFANVYDELEMMDLIDSCKMMRAKLDVMENILKSLKIDSSDDEMLISDAILSCLRTEELENSIDMESSMSSTNDIWNFKF</sequence>
<evidence type="ECO:0000313" key="2">
    <source>
        <dbReference type="WBParaSite" id="Gr19_v10_g10825.t1"/>
    </source>
</evidence>
<accession>A0A914GU81</accession>
<protein>
    <submittedName>
        <fullName evidence="2">Uncharacterized protein</fullName>
    </submittedName>
</protein>
<dbReference type="Proteomes" id="UP000887572">
    <property type="component" value="Unplaced"/>
</dbReference>
<evidence type="ECO:0000313" key="1">
    <source>
        <dbReference type="Proteomes" id="UP000887572"/>
    </source>
</evidence>
<dbReference type="WBParaSite" id="Gr19_v10_g10825.t1">
    <property type="protein sequence ID" value="Gr19_v10_g10825.t1"/>
    <property type="gene ID" value="Gr19_v10_g10825"/>
</dbReference>
<keyword evidence="1" id="KW-1185">Reference proteome</keyword>
<dbReference type="AlphaFoldDB" id="A0A914GU81"/>
<reference evidence="2" key="1">
    <citation type="submission" date="2022-11" db="UniProtKB">
        <authorList>
            <consortium name="WormBaseParasite"/>
        </authorList>
    </citation>
    <scope>IDENTIFICATION</scope>
</reference>
<name>A0A914GU81_GLORO</name>
<proteinExistence type="predicted"/>
<organism evidence="1 2">
    <name type="scientific">Globodera rostochiensis</name>
    <name type="common">Golden nematode worm</name>
    <name type="synonym">Heterodera rostochiensis</name>
    <dbReference type="NCBI Taxonomy" id="31243"/>
    <lineage>
        <taxon>Eukaryota</taxon>
        <taxon>Metazoa</taxon>
        <taxon>Ecdysozoa</taxon>
        <taxon>Nematoda</taxon>
        <taxon>Chromadorea</taxon>
        <taxon>Rhabditida</taxon>
        <taxon>Tylenchina</taxon>
        <taxon>Tylenchomorpha</taxon>
        <taxon>Tylenchoidea</taxon>
        <taxon>Heteroderidae</taxon>
        <taxon>Heteroderinae</taxon>
        <taxon>Globodera</taxon>
    </lineage>
</organism>